<dbReference type="EnsemblPlants" id="KQL04843">
    <property type="protein sequence ID" value="KQL04843"/>
    <property type="gene ID" value="SETIT_000292mg"/>
</dbReference>
<dbReference type="InterPro" id="IPR058697">
    <property type="entry name" value="RDRP3-5_N"/>
</dbReference>
<accession>K3XEH5</accession>
<dbReference type="EMBL" id="AGNK02002927">
    <property type="status" value="NOT_ANNOTATED_CDS"/>
    <property type="molecule type" value="Genomic_DNA"/>
</dbReference>
<dbReference type="AlphaFoldDB" id="K3XEH5"/>
<feature type="domain" description="RDRP helical" evidence="6">
    <location>
        <begin position="274"/>
        <end position="339"/>
    </location>
</feature>
<dbReference type="InterPro" id="IPR007855">
    <property type="entry name" value="RDRP"/>
</dbReference>
<dbReference type="Proteomes" id="UP000004995">
    <property type="component" value="Unassembled WGS sequence"/>
</dbReference>
<keyword evidence="2" id="KW-0943">RNA-mediated gene silencing</keyword>
<dbReference type="eggNOG" id="KOG0988">
    <property type="taxonomic scope" value="Eukaryota"/>
</dbReference>
<dbReference type="OMA" id="KTIHIRP"/>
<keyword evidence="2" id="KW-0808">Transferase</keyword>
<dbReference type="InterPro" id="IPR058751">
    <property type="entry name" value="RDRP_helical"/>
</dbReference>
<proteinExistence type="inferred from homology"/>
<dbReference type="Gramene" id="KQL04843">
    <property type="protein sequence ID" value="KQL04843"/>
    <property type="gene ID" value="SETIT_000292mg"/>
</dbReference>
<evidence type="ECO:0000313" key="7">
    <source>
        <dbReference type="EnsemblPlants" id="KQL04843"/>
    </source>
</evidence>
<dbReference type="Pfam" id="PF26249">
    <property type="entry name" value="4HB_RdRP3_N"/>
    <property type="match status" value="1"/>
</dbReference>
<name>K3XEH5_SETIT</name>
<dbReference type="FunCoup" id="K3XEH5">
    <property type="interactions" value="63"/>
</dbReference>
<evidence type="ECO:0000313" key="8">
    <source>
        <dbReference type="Proteomes" id="UP000004995"/>
    </source>
</evidence>
<keyword evidence="2" id="KW-0548">Nucleotidyltransferase</keyword>
<dbReference type="PANTHER" id="PTHR23079:SF55">
    <property type="entry name" value="RNA-DIRECTED RNA POLYMERASE"/>
    <property type="match status" value="1"/>
</dbReference>
<dbReference type="GO" id="GO:0003723">
    <property type="term" value="F:RNA binding"/>
    <property type="evidence" value="ECO:0007669"/>
    <property type="project" value="UniProtKB-KW"/>
</dbReference>
<sequence>MQQPSPCYDDQPTPPRALGPPVLPAAVSAELARLEAEVGQAADPQARARLAGLGEAAASRALRRIWENRHGVRRLSNWAVLTLSAYIMRMVEREAMEHNAAAIPTAESAASQADTLLFVAHSRGLPPRDALSFLFRPIIFRLIRTCDFPPTIRYLLGPLYDNEVQSPDAGIAFGLSNQATIKPASSVQKMPCRLQNEQRRDSYTVPMPDGTARDDTLSPVRDITRRVRPMDGPSGRVGVATPPSLATGNALMATEAPPPRTGSTTRERVSFPSPQMIALGELEFVRVFLIYVYLADKKIEDVNYIRYLKSLPMDCFESEIWNRFEHESLPASDRRKNVDWDPSKTRLYYCIVEKRNDSIVTIFKGPYIDNTRTHLQKIVGDDNVLIVKFADIPGLTNSAGNFGIYCMYYCQVAEDRILLGLHLYRFFIYKDGGKEEKQKEEKNKAKNKKFRPSFRCYFVHIESGCTIDQARRRFMDIHNAPTVSKYLARFALILSKTVTLDVNFSEINVIIIEDKPCKDEHGNIVPDDDGKPLIHTDGTGLISFDLAIKCPVSVFKGNFLKGHELQDTVDSEKHRYLISYPLLIQFCMFYNGNAVKGTVLADKRLPDKTIHIRPSMIKINADSNSSGGRHLTRSNNRPRKAYTSRFLIALLHYGGVPAEYSMELLGKAIEDANKVLNKAGDSLEVALNHADMDDLMSGRMILAGIQPEDEALLQFQLDIMTKEERKGFRQGKIPIDDCYYLMGTTDPTGALKPDQVRVIHDNRQVSGKVLVYKHPGLHFGDIHKLTATHIDGQEEIVGDSKYDIFFPTSGSRSLADEMANSDFDGDMYWVSWNSQFHTAPTIEGVL</sequence>
<evidence type="ECO:0000256" key="2">
    <source>
        <dbReference type="RuleBase" id="RU363098"/>
    </source>
</evidence>
<feature type="region of interest" description="Disordered" evidence="3">
    <location>
        <begin position="1"/>
        <end position="22"/>
    </location>
</feature>
<dbReference type="GO" id="GO:0031380">
    <property type="term" value="C:nuclear RNA-directed RNA polymerase complex"/>
    <property type="evidence" value="ECO:0000318"/>
    <property type="project" value="GO_Central"/>
</dbReference>
<dbReference type="InParanoid" id="K3XEH5"/>
<evidence type="ECO:0000259" key="4">
    <source>
        <dbReference type="Pfam" id="PF05183"/>
    </source>
</evidence>
<evidence type="ECO:0000256" key="3">
    <source>
        <dbReference type="SAM" id="MobiDB-lite"/>
    </source>
</evidence>
<evidence type="ECO:0000256" key="1">
    <source>
        <dbReference type="ARBA" id="ARBA00093763"/>
    </source>
</evidence>
<dbReference type="GO" id="GO:0003968">
    <property type="term" value="F:RNA-directed RNA polymerase activity"/>
    <property type="evidence" value="ECO:0000318"/>
    <property type="project" value="GO_Central"/>
</dbReference>
<reference evidence="8" key="1">
    <citation type="journal article" date="2012" name="Nat. Biotechnol.">
        <title>Reference genome sequence of the model plant Setaria.</title>
        <authorList>
            <person name="Bennetzen J.L."/>
            <person name="Schmutz J."/>
            <person name="Wang H."/>
            <person name="Percifield R."/>
            <person name="Hawkins J."/>
            <person name="Pontaroli A.C."/>
            <person name="Estep M."/>
            <person name="Feng L."/>
            <person name="Vaughn J.N."/>
            <person name="Grimwood J."/>
            <person name="Jenkins J."/>
            <person name="Barry K."/>
            <person name="Lindquist E."/>
            <person name="Hellsten U."/>
            <person name="Deshpande S."/>
            <person name="Wang X."/>
            <person name="Wu X."/>
            <person name="Mitros T."/>
            <person name="Triplett J."/>
            <person name="Yang X."/>
            <person name="Ye C.Y."/>
            <person name="Mauro-Herrera M."/>
            <person name="Wang L."/>
            <person name="Li P."/>
            <person name="Sharma M."/>
            <person name="Sharma R."/>
            <person name="Ronald P.C."/>
            <person name="Panaud O."/>
            <person name="Kellogg E.A."/>
            <person name="Brutnell T.P."/>
            <person name="Doust A.N."/>
            <person name="Tuskan G.A."/>
            <person name="Rokhsar D."/>
            <person name="Devos K.M."/>
        </authorList>
    </citation>
    <scope>NUCLEOTIDE SEQUENCE [LARGE SCALE GENOMIC DNA]</scope>
    <source>
        <strain evidence="8">cv. Yugu1</strain>
    </source>
</reference>
<reference evidence="7" key="2">
    <citation type="submission" date="2018-08" db="UniProtKB">
        <authorList>
            <consortium name="EnsemblPlants"/>
        </authorList>
    </citation>
    <scope>IDENTIFICATION</scope>
    <source>
        <strain evidence="7">Yugu1</strain>
    </source>
</reference>
<dbReference type="Pfam" id="PF05183">
    <property type="entry name" value="RdRP"/>
    <property type="match status" value="1"/>
</dbReference>
<evidence type="ECO:0000259" key="6">
    <source>
        <dbReference type="Pfam" id="PF26252"/>
    </source>
</evidence>
<dbReference type="GO" id="GO:0030422">
    <property type="term" value="P:siRNA processing"/>
    <property type="evidence" value="ECO:0000318"/>
    <property type="project" value="GO_Central"/>
</dbReference>
<dbReference type="Pfam" id="PF26252">
    <property type="entry name" value="RdRP_helical"/>
    <property type="match status" value="1"/>
</dbReference>
<dbReference type="EC" id="2.7.7.48" evidence="2"/>
<comment type="similarity">
    <text evidence="2">Belongs to the RdRP family.</text>
</comment>
<dbReference type="PANTHER" id="PTHR23079">
    <property type="entry name" value="RNA-DEPENDENT RNA POLYMERASE"/>
    <property type="match status" value="1"/>
</dbReference>
<dbReference type="HOGENOM" id="CLU_008367_0_1_1"/>
<keyword evidence="8" id="KW-1185">Reference proteome</keyword>
<comment type="function">
    <text evidence="1 2">Probably involved in the RNA silencing pathway and required for the generation of small interfering RNAs (siRNAs).</text>
</comment>
<feature type="domain" description="RDRP core" evidence="4">
    <location>
        <begin position="361"/>
        <end position="837"/>
    </location>
</feature>
<keyword evidence="2" id="KW-0696">RNA-directed RNA polymerase</keyword>
<feature type="compositionally biased region" description="Pro residues" evidence="3">
    <location>
        <begin position="12"/>
        <end position="22"/>
    </location>
</feature>
<keyword evidence="2" id="KW-0694">RNA-binding</keyword>
<protein>
    <recommendedName>
        <fullName evidence="2">RNA-dependent RNA polymerase</fullName>
        <ecNumber evidence="2">2.7.7.48</ecNumber>
    </recommendedName>
</protein>
<feature type="domain" description="RDRP3-5 N-terminal" evidence="5">
    <location>
        <begin position="21"/>
        <end position="95"/>
    </location>
</feature>
<feature type="region of interest" description="Disordered" evidence="3">
    <location>
        <begin position="249"/>
        <end position="268"/>
    </location>
</feature>
<dbReference type="InterPro" id="IPR057596">
    <property type="entry name" value="RDRP_core"/>
</dbReference>
<evidence type="ECO:0000259" key="5">
    <source>
        <dbReference type="Pfam" id="PF26249"/>
    </source>
</evidence>
<organism evidence="7 8">
    <name type="scientific">Setaria italica</name>
    <name type="common">Foxtail millet</name>
    <name type="synonym">Panicum italicum</name>
    <dbReference type="NCBI Taxonomy" id="4555"/>
    <lineage>
        <taxon>Eukaryota</taxon>
        <taxon>Viridiplantae</taxon>
        <taxon>Streptophyta</taxon>
        <taxon>Embryophyta</taxon>
        <taxon>Tracheophyta</taxon>
        <taxon>Spermatophyta</taxon>
        <taxon>Magnoliopsida</taxon>
        <taxon>Liliopsida</taxon>
        <taxon>Poales</taxon>
        <taxon>Poaceae</taxon>
        <taxon>PACMAD clade</taxon>
        <taxon>Panicoideae</taxon>
        <taxon>Panicodae</taxon>
        <taxon>Paniceae</taxon>
        <taxon>Cenchrinae</taxon>
        <taxon>Setaria</taxon>
    </lineage>
</organism>
<comment type="catalytic activity">
    <reaction evidence="2">
        <text>RNA(n) + a ribonucleoside 5'-triphosphate = RNA(n+1) + diphosphate</text>
        <dbReference type="Rhea" id="RHEA:21248"/>
        <dbReference type="Rhea" id="RHEA-COMP:14527"/>
        <dbReference type="Rhea" id="RHEA-COMP:17342"/>
        <dbReference type="ChEBI" id="CHEBI:33019"/>
        <dbReference type="ChEBI" id="CHEBI:61557"/>
        <dbReference type="ChEBI" id="CHEBI:140395"/>
        <dbReference type="EC" id="2.7.7.48"/>
    </reaction>
</comment>